<dbReference type="PRINTS" id="PR00344">
    <property type="entry name" value="BCTRLSENSOR"/>
</dbReference>
<dbReference type="InterPro" id="IPR003594">
    <property type="entry name" value="HATPase_dom"/>
</dbReference>
<comment type="caution">
    <text evidence="10">The sequence shown here is derived from an EMBL/GenBank/DDBJ whole genome shotgun (WGS) entry which is preliminary data.</text>
</comment>
<keyword evidence="4" id="KW-0597">Phosphoprotein</keyword>
<reference evidence="10 11" key="1">
    <citation type="submission" date="2018-11" db="EMBL/GenBank/DDBJ databases">
        <title>Sequencing the genomes of 1000 actinobacteria strains.</title>
        <authorList>
            <person name="Klenk H.-P."/>
        </authorList>
    </citation>
    <scope>NUCLEOTIDE SEQUENCE [LARGE SCALE GENOMIC DNA]</scope>
    <source>
        <strain evidence="10 11">DSM 13521</strain>
    </source>
</reference>
<dbReference type="SUPFAM" id="SSF47384">
    <property type="entry name" value="Homodimeric domain of signal transducing histidine kinase"/>
    <property type="match status" value="1"/>
</dbReference>
<evidence type="ECO:0000256" key="2">
    <source>
        <dbReference type="ARBA" id="ARBA00004236"/>
    </source>
</evidence>
<dbReference type="EMBL" id="RKHQ01000001">
    <property type="protein sequence ID" value="ROR95917.1"/>
    <property type="molecule type" value="Genomic_DNA"/>
</dbReference>
<feature type="domain" description="Histidine kinase" evidence="9">
    <location>
        <begin position="119"/>
        <end position="329"/>
    </location>
</feature>
<evidence type="ECO:0000256" key="7">
    <source>
        <dbReference type="ARBA" id="ARBA00023012"/>
    </source>
</evidence>
<dbReference type="InterPro" id="IPR004358">
    <property type="entry name" value="Sig_transdc_His_kin-like_C"/>
</dbReference>
<dbReference type="SUPFAM" id="SSF55874">
    <property type="entry name" value="ATPase domain of HSP90 chaperone/DNA topoisomerase II/histidine kinase"/>
    <property type="match status" value="1"/>
</dbReference>
<dbReference type="Pfam" id="PF00512">
    <property type="entry name" value="HisKA"/>
    <property type="match status" value="1"/>
</dbReference>
<evidence type="ECO:0000256" key="5">
    <source>
        <dbReference type="ARBA" id="ARBA00022679"/>
    </source>
</evidence>
<dbReference type="PANTHER" id="PTHR43711">
    <property type="entry name" value="TWO-COMPONENT HISTIDINE KINASE"/>
    <property type="match status" value="1"/>
</dbReference>
<protein>
    <recommendedName>
        <fullName evidence="3">histidine kinase</fullName>
        <ecNumber evidence="3">2.7.13.3</ecNumber>
    </recommendedName>
</protein>
<evidence type="ECO:0000259" key="9">
    <source>
        <dbReference type="PROSITE" id="PS50109"/>
    </source>
</evidence>
<keyword evidence="5" id="KW-0808">Transferase</keyword>
<sequence>MLRNREVRVPAVLAAAVAVCGTLVAFLHGTAAGLVTGGVSLALCAILFVHIRLRYARIAELTHQIDIALHQGTDFRFDSLEEGELSVLQSEIHKLLLRVQEQNAALRREKEHLSDSLADIAHQLRTPLTSATITMSLIADQGDPEERRALTRQAEDLLSRMDWLLTSLLKLSRLDAGVVSFQDTSVYVSELIDEAIQPLLVLLDIRDVSWHADIPETASLHGDPRWIGESIRNVLKNCIESAGVGGVIEVGCVETPLYTEITIADNGDGIDQADLPRVFERFYQSKDKHSRGYGIGLALSRTIITRQGGSIVVRNRQTGGAEFVIRFPK</sequence>
<dbReference type="SMART" id="SM00387">
    <property type="entry name" value="HATPase_c"/>
    <property type="match status" value="1"/>
</dbReference>
<keyword evidence="8" id="KW-0812">Transmembrane</keyword>
<keyword evidence="8" id="KW-1133">Transmembrane helix</keyword>
<dbReference type="InterPro" id="IPR003661">
    <property type="entry name" value="HisK_dim/P_dom"/>
</dbReference>
<comment type="catalytic activity">
    <reaction evidence="1">
        <text>ATP + protein L-histidine = ADP + protein N-phospho-L-histidine.</text>
        <dbReference type="EC" id="2.7.13.3"/>
    </reaction>
</comment>
<dbReference type="InterPro" id="IPR036890">
    <property type="entry name" value="HATPase_C_sf"/>
</dbReference>
<proteinExistence type="predicted"/>
<dbReference type="Proteomes" id="UP000275356">
    <property type="component" value="Unassembled WGS sequence"/>
</dbReference>
<evidence type="ECO:0000256" key="1">
    <source>
        <dbReference type="ARBA" id="ARBA00000085"/>
    </source>
</evidence>
<dbReference type="InterPro" id="IPR050736">
    <property type="entry name" value="Sensor_HK_Regulatory"/>
</dbReference>
<evidence type="ECO:0000256" key="6">
    <source>
        <dbReference type="ARBA" id="ARBA00022777"/>
    </source>
</evidence>
<dbReference type="InterPro" id="IPR005467">
    <property type="entry name" value="His_kinase_dom"/>
</dbReference>
<dbReference type="CDD" id="cd00075">
    <property type="entry name" value="HATPase"/>
    <property type="match status" value="1"/>
</dbReference>
<dbReference type="PANTHER" id="PTHR43711:SF26">
    <property type="entry name" value="SENSOR HISTIDINE KINASE RCSC"/>
    <property type="match status" value="1"/>
</dbReference>
<dbReference type="EC" id="2.7.13.3" evidence="3"/>
<evidence type="ECO:0000256" key="4">
    <source>
        <dbReference type="ARBA" id="ARBA00022553"/>
    </source>
</evidence>
<keyword evidence="7" id="KW-0902">Two-component regulatory system</keyword>
<accession>A0A3N2D820</accession>
<dbReference type="CDD" id="cd00082">
    <property type="entry name" value="HisKA"/>
    <property type="match status" value="1"/>
</dbReference>
<keyword evidence="11" id="KW-1185">Reference proteome</keyword>
<dbReference type="Gene3D" id="1.10.287.130">
    <property type="match status" value="1"/>
</dbReference>
<dbReference type="PROSITE" id="PS50109">
    <property type="entry name" value="HIS_KIN"/>
    <property type="match status" value="1"/>
</dbReference>
<dbReference type="Gene3D" id="3.30.565.10">
    <property type="entry name" value="Histidine kinase-like ATPase, C-terminal domain"/>
    <property type="match status" value="1"/>
</dbReference>
<dbReference type="AlphaFoldDB" id="A0A3N2D820"/>
<gene>
    <name evidence="10" type="ORF">EDD28_0485</name>
</gene>
<dbReference type="OrthoDB" id="9806130at2"/>
<dbReference type="GO" id="GO:0000155">
    <property type="term" value="F:phosphorelay sensor kinase activity"/>
    <property type="evidence" value="ECO:0007669"/>
    <property type="project" value="InterPro"/>
</dbReference>
<dbReference type="InterPro" id="IPR036097">
    <property type="entry name" value="HisK_dim/P_sf"/>
</dbReference>
<dbReference type="GO" id="GO:0005886">
    <property type="term" value="C:plasma membrane"/>
    <property type="evidence" value="ECO:0007669"/>
    <property type="project" value="UniProtKB-SubCell"/>
</dbReference>
<feature type="transmembrane region" description="Helical" evidence="8">
    <location>
        <begin position="32"/>
        <end position="51"/>
    </location>
</feature>
<dbReference type="Pfam" id="PF02518">
    <property type="entry name" value="HATPase_c"/>
    <property type="match status" value="1"/>
</dbReference>
<evidence type="ECO:0000256" key="3">
    <source>
        <dbReference type="ARBA" id="ARBA00012438"/>
    </source>
</evidence>
<evidence type="ECO:0000313" key="11">
    <source>
        <dbReference type="Proteomes" id="UP000275356"/>
    </source>
</evidence>
<comment type="subcellular location">
    <subcellularLocation>
        <location evidence="2">Cell membrane</location>
    </subcellularLocation>
</comment>
<name>A0A3N2D820_9MICO</name>
<keyword evidence="8" id="KW-0472">Membrane</keyword>
<evidence type="ECO:0000256" key="8">
    <source>
        <dbReference type="SAM" id="Phobius"/>
    </source>
</evidence>
<feature type="transmembrane region" description="Helical" evidence="8">
    <location>
        <begin position="7"/>
        <end position="26"/>
    </location>
</feature>
<keyword evidence="6" id="KW-0418">Kinase</keyword>
<organism evidence="10 11">
    <name type="scientific">Salana multivorans</name>
    <dbReference type="NCBI Taxonomy" id="120377"/>
    <lineage>
        <taxon>Bacteria</taxon>
        <taxon>Bacillati</taxon>
        <taxon>Actinomycetota</taxon>
        <taxon>Actinomycetes</taxon>
        <taxon>Micrococcales</taxon>
        <taxon>Beutenbergiaceae</taxon>
        <taxon>Salana</taxon>
    </lineage>
</organism>
<evidence type="ECO:0000313" key="10">
    <source>
        <dbReference type="EMBL" id="ROR95917.1"/>
    </source>
</evidence>
<dbReference type="SMART" id="SM00388">
    <property type="entry name" value="HisKA"/>
    <property type="match status" value="1"/>
</dbReference>